<dbReference type="GO" id="GO:0005085">
    <property type="term" value="F:guanyl-nucleotide exchange factor activity"/>
    <property type="evidence" value="ECO:0007669"/>
    <property type="project" value="InterPro"/>
</dbReference>
<feature type="compositionally biased region" description="Basic and acidic residues" evidence="1">
    <location>
        <begin position="54"/>
        <end position="65"/>
    </location>
</feature>
<feature type="region of interest" description="Disordered" evidence="1">
    <location>
        <begin position="54"/>
        <end position="88"/>
    </location>
</feature>
<dbReference type="InterPro" id="IPR026791">
    <property type="entry name" value="DOCK"/>
</dbReference>
<dbReference type="PANTHER" id="PTHR23317:SF26">
    <property type="entry name" value="ZIZIMIN, ISOFORM K"/>
    <property type="match status" value="1"/>
</dbReference>
<evidence type="ECO:0000256" key="1">
    <source>
        <dbReference type="SAM" id="MobiDB-lite"/>
    </source>
</evidence>
<sequence length="333" mass="36545">MGATNKKGKSIVQFFNGVNSNAYEKPILVLSPENESESTFWVLEIDRALSACSREDTQSIGDSRDASATSTRNTADTESIGSEGSGGSSFDVNGLQVWRGKNAVGRALQPPVVERRNLFALYSDLDPLPSPKGQPCSLLAKVTASSVARTLLDSTREPTSPTTETSPLRIQIDFKSLNCKIPFSSTQVEQFEPFFIKIFLFDIANCCRLTEEFHVTLIPKSLEKYYRDGINSKSTPLTSPTTPNNPNLINNIPYSILMNPEASTALCALTSPTQDIYIIAKIERLLSDCSSDIYGKSQIDSKTGLKLQKNAILSCQKLAKYRTLFGWSASPLF</sequence>
<accession>A0A914Z3E9</accession>
<evidence type="ECO:0000313" key="3">
    <source>
        <dbReference type="WBParaSite" id="PSU_v2.g4777.t1"/>
    </source>
</evidence>
<name>A0A914Z3E9_9BILA</name>
<dbReference type="GO" id="GO:0007264">
    <property type="term" value="P:small GTPase-mediated signal transduction"/>
    <property type="evidence" value="ECO:0007669"/>
    <property type="project" value="InterPro"/>
</dbReference>
<organism evidence="2 3">
    <name type="scientific">Panagrolaimus superbus</name>
    <dbReference type="NCBI Taxonomy" id="310955"/>
    <lineage>
        <taxon>Eukaryota</taxon>
        <taxon>Metazoa</taxon>
        <taxon>Ecdysozoa</taxon>
        <taxon>Nematoda</taxon>
        <taxon>Chromadorea</taxon>
        <taxon>Rhabditida</taxon>
        <taxon>Tylenchina</taxon>
        <taxon>Panagrolaimomorpha</taxon>
        <taxon>Panagrolaimoidea</taxon>
        <taxon>Panagrolaimidae</taxon>
        <taxon>Panagrolaimus</taxon>
    </lineage>
</organism>
<proteinExistence type="predicted"/>
<reference evidence="3" key="1">
    <citation type="submission" date="2022-11" db="UniProtKB">
        <authorList>
            <consortium name="WormBaseParasite"/>
        </authorList>
    </citation>
    <scope>IDENTIFICATION</scope>
</reference>
<feature type="compositionally biased region" description="Polar residues" evidence="1">
    <location>
        <begin position="66"/>
        <end position="77"/>
    </location>
</feature>
<evidence type="ECO:0000313" key="2">
    <source>
        <dbReference type="Proteomes" id="UP000887577"/>
    </source>
</evidence>
<dbReference type="AlphaFoldDB" id="A0A914Z3E9"/>
<dbReference type="PANTHER" id="PTHR23317">
    <property type="entry name" value="DEDICATOR OF CYTOKINESIS DOCK"/>
    <property type="match status" value="1"/>
</dbReference>
<keyword evidence="2" id="KW-1185">Reference proteome</keyword>
<protein>
    <submittedName>
        <fullName evidence="3">PH domain-containing protein</fullName>
    </submittedName>
</protein>
<dbReference type="Proteomes" id="UP000887577">
    <property type="component" value="Unplaced"/>
</dbReference>
<dbReference type="WBParaSite" id="PSU_v2.g4777.t1">
    <property type="protein sequence ID" value="PSU_v2.g4777.t1"/>
    <property type="gene ID" value="PSU_v2.g4777"/>
</dbReference>